<keyword evidence="1 6" id="KW-0645">Protease</keyword>
<evidence type="ECO:0000256" key="6">
    <source>
        <dbReference type="PROSITE-ProRule" id="PRU01031"/>
    </source>
</evidence>
<organism evidence="10 11">
    <name type="scientific">Bacterioplanes sanyensis</name>
    <dbReference type="NCBI Taxonomy" id="1249553"/>
    <lineage>
        <taxon>Bacteria</taxon>
        <taxon>Pseudomonadati</taxon>
        <taxon>Pseudomonadota</taxon>
        <taxon>Gammaproteobacteria</taxon>
        <taxon>Oceanospirillales</taxon>
        <taxon>Oceanospirillaceae</taxon>
        <taxon>Bacterioplanes</taxon>
    </lineage>
</organism>
<dbReference type="InterPro" id="IPR013783">
    <property type="entry name" value="Ig-like_fold"/>
</dbReference>
<evidence type="ECO:0000256" key="3">
    <source>
        <dbReference type="ARBA" id="ARBA00022801"/>
    </source>
</evidence>
<reference evidence="10 11" key="1">
    <citation type="submission" date="2017-07" db="EMBL/GenBank/DDBJ databases">
        <title>Annotated genome sequence of Bacterioplanes sanyensis isolated from Red Sea.</title>
        <authorList>
            <person name="Rehman Z.U."/>
        </authorList>
    </citation>
    <scope>NUCLEOTIDE SEQUENCE [LARGE SCALE GENOMIC DNA]</scope>
    <source>
        <strain evidence="10 11">NV9</strain>
    </source>
</reference>
<sequence length="1039" mass="110613">MKSVSPLFVVALSSLLAACGGSSDSGRDGANDQETPSTGTDTDQGGTTDSAGDDTTTPDTSTGDTGASDNGSEDDGDDDTGTGSGDGSSSGDDQGDNPDNNTGTDGDTGSGDNQTGDNGDTDSGSGNETDDGSDQDADGSDSDDNDDSTADANSLTLAPAVSQGGYVYQPQYADVAAGAQFQAVQLPAWAKLNATTGAISGIAGSAGDQVIEVEAVQGEVHSRYRGTLTIEAAEAYQSNDKIDFYARNYDGQARTLRNDLRGELAGEIQFVQSHSVAPAGNFQRNTGDETQSRYMPRLVAQRDALVLFFPHQSQASVTSAEADLLVNGQLIETLTLKHPNTLPDADVAASQVTYSKQAWWGIIPWQHVRNGMELRFRYNGQQGDLSASDIDVGLATQLILQNVRVGMLTAPPASSDDHFASNDPVLAAADYFQTMPVSRLVVANYADIQLNKVMIADGTIYDSSSADDGDVYSGDMRENVAKSQISVGINMANFGYSSHKMDQGYPHVFKQITNHHAQGQYQNGVIKHGLSGGNGIGTLYATAGNEASHEWGHAYGIGHYPGQDLTTDGRWAVHHADSGWGYIAHRKHLRTGVVSVDDNGQMSFNKDSMSGGWDASPLSRYTHYTGYSARLIQNNLEQFPLADSSFSSGYKRWDITTGSYQNYDDNRPVPTQVGVAVATLLGAYDPDNNSAVIYPVFHGNYGNVFDLAAPASSGDACWLKVSNGNNESRLIAVSATRHDAGTVNQLHINIDAAFRPTRAQLYCRKNGSEVELTSTDFDGQIPTLPEVGLAGQDHGYASLKARDLAAIEQGLAAQSQDLSLLSDELQQLINSYDSSELLASLSLQSAVRLQNWMNLQQAANAVDVLLQHASAKQFSNAETAARLQLHLSESGLAKNQVATLQGQAISGDGVIFDVQGSQLILTTGSANDSSPTWLMDAIGRLHPVASPWLCAEPSDSGVALNACQITNSAQRWQYDSNEQLKNEQSGKCLDYARTSGTLISYSCHGGSNQRWQGVLSSDEPWLAMLGSEALQSVWQHLRQ</sequence>
<dbReference type="AlphaFoldDB" id="A0A222FEP3"/>
<dbReference type="Proteomes" id="UP000202440">
    <property type="component" value="Chromosome"/>
</dbReference>
<evidence type="ECO:0000256" key="2">
    <source>
        <dbReference type="ARBA" id="ARBA00022723"/>
    </source>
</evidence>
<feature type="binding site" evidence="6">
    <location>
        <position position="559"/>
    </location>
    <ligand>
        <name>Zn(2+)</name>
        <dbReference type="ChEBI" id="CHEBI:29105"/>
        <note>catalytic</note>
    </ligand>
</feature>
<dbReference type="GO" id="GO:0004222">
    <property type="term" value="F:metalloendopeptidase activity"/>
    <property type="evidence" value="ECO:0007669"/>
    <property type="project" value="UniProtKB-UniRule"/>
</dbReference>
<dbReference type="GO" id="GO:0006508">
    <property type="term" value="P:proteolysis"/>
    <property type="evidence" value="ECO:0007669"/>
    <property type="project" value="UniProtKB-UniRule"/>
</dbReference>
<dbReference type="EMBL" id="CP022530">
    <property type="protein sequence ID" value="ASP37557.1"/>
    <property type="molecule type" value="Genomic_DNA"/>
</dbReference>
<dbReference type="InterPro" id="IPR019503">
    <property type="entry name" value="Peptidase_M66_dom"/>
</dbReference>
<protein>
    <recommendedName>
        <fullName evidence="9">Peptidase M66 domain-containing protein</fullName>
    </recommendedName>
</protein>
<dbReference type="SMART" id="SM00458">
    <property type="entry name" value="RICIN"/>
    <property type="match status" value="1"/>
</dbReference>
<dbReference type="Pfam" id="PF12561">
    <property type="entry name" value="TagA"/>
    <property type="match status" value="1"/>
</dbReference>
<evidence type="ECO:0000256" key="7">
    <source>
        <dbReference type="SAM" id="MobiDB-lite"/>
    </source>
</evidence>
<dbReference type="InterPro" id="IPR035992">
    <property type="entry name" value="Ricin_B-like_lectins"/>
</dbReference>
<dbReference type="GO" id="GO:0046872">
    <property type="term" value="F:metal ion binding"/>
    <property type="evidence" value="ECO:0007669"/>
    <property type="project" value="UniProtKB-UniRule"/>
</dbReference>
<dbReference type="InterPro" id="IPR022218">
    <property type="entry name" value="TagA_dom"/>
</dbReference>
<keyword evidence="4 6" id="KW-0862">Zinc</keyword>
<evidence type="ECO:0000256" key="4">
    <source>
        <dbReference type="ARBA" id="ARBA00022833"/>
    </source>
</evidence>
<keyword evidence="8" id="KW-0732">Signal</keyword>
<evidence type="ECO:0000256" key="1">
    <source>
        <dbReference type="ARBA" id="ARBA00022670"/>
    </source>
</evidence>
<dbReference type="Gene3D" id="2.60.40.10">
    <property type="entry name" value="Immunoglobulins"/>
    <property type="match status" value="1"/>
</dbReference>
<feature type="domain" description="Peptidase M66" evidence="9">
    <location>
        <begin position="397"/>
        <end position="660"/>
    </location>
</feature>
<evidence type="ECO:0000256" key="5">
    <source>
        <dbReference type="ARBA" id="ARBA00023049"/>
    </source>
</evidence>
<feature type="signal peptide" evidence="8">
    <location>
        <begin position="1"/>
        <end position="17"/>
    </location>
</feature>
<feature type="compositionally biased region" description="Low complexity" evidence="7">
    <location>
        <begin position="35"/>
        <end position="70"/>
    </location>
</feature>
<feature type="chain" id="PRO_5012420214" description="Peptidase M66 domain-containing protein" evidence="8">
    <location>
        <begin position="18"/>
        <end position="1039"/>
    </location>
</feature>
<keyword evidence="3 6" id="KW-0378">Hydrolase</keyword>
<dbReference type="PANTHER" id="PTHR39540:SF1">
    <property type="entry name" value="DICTOMALLEIN-1-RELATED"/>
    <property type="match status" value="1"/>
</dbReference>
<evidence type="ECO:0000313" key="10">
    <source>
        <dbReference type="EMBL" id="ASP37557.1"/>
    </source>
</evidence>
<feature type="compositionally biased region" description="Acidic residues" evidence="7">
    <location>
        <begin position="128"/>
        <end position="149"/>
    </location>
</feature>
<dbReference type="InterPro" id="IPR051256">
    <property type="entry name" value="Dictomallein"/>
</dbReference>
<proteinExistence type="predicted"/>
<feature type="compositionally biased region" description="Acidic residues" evidence="7">
    <location>
        <begin position="71"/>
        <end position="80"/>
    </location>
</feature>
<dbReference type="SUPFAM" id="SSF50370">
    <property type="entry name" value="Ricin B-like lectins"/>
    <property type="match status" value="1"/>
</dbReference>
<feature type="compositionally biased region" description="Low complexity" evidence="7">
    <location>
        <begin position="89"/>
        <end position="127"/>
    </location>
</feature>
<dbReference type="PANTHER" id="PTHR39540">
    <property type="match status" value="1"/>
</dbReference>
<keyword evidence="5 6" id="KW-0482">Metalloprotease</keyword>
<evidence type="ECO:0000256" key="8">
    <source>
        <dbReference type="SAM" id="SignalP"/>
    </source>
</evidence>
<comment type="cofactor">
    <cofactor evidence="6">
        <name>Zn(2+)</name>
        <dbReference type="ChEBI" id="CHEBI:29105"/>
    </cofactor>
    <text evidence="6">Binds 1 zinc ion per subunit.</text>
</comment>
<keyword evidence="2 6" id="KW-0479">Metal-binding</keyword>
<evidence type="ECO:0000259" key="9">
    <source>
        <dbReference type="PROSITE" id="PS51694"/>
    </source>
</evidence>
<dbReference type="KEGG" id="bsan:CHH28_02200"/>
<dbReference type="Gene3D" id="2.80.10.50">
    <property type="match status" value="1"/>
</dbReference>
<name>A0A222FEP3_9GAMM</name>
<dbReference type="RefSeq" id="WP_094058775.1">
    <property type="nucleotide sequence ID" value="NZ_CP022530.1"/>
</dbReference>
<feature type="active site" evidence="6">
    <location>
        <position position="550"/>
    </location>
</feature>
<evidence type="ECO:0000313" key="11">
    <source>
        <dbReference type="Proteomes" id="UP000202440"/>
    </source>
</evidence>
<dbReference type="OrthoDB" id="7053703at2"/>
<feature type="region of interest" description="Disordered" evidence="7">
    <location>
        <begin position="18"/>
        <end position="152"/>
    </location>
</feature>
<dbReference type="PROSITE" id="PS51257">
    <property type="entry name" value="PROKAR_LIPOPROTEIN"/>
    <property type="match status" value="1"/>
</dbReference>
<feature type="binding site" evidence="6">
    <location>
        <position position="549"/>
    </location>
    <ligand>
        <name>Zn(2+)</name>
        <dbReference type="ChEBI" id="CHEBI:29105"/>
        <note>catalytic</note>
    </ligand>
</feature>
<keyword evidence="11" id="KW-1185">Reference proteome</keyword>
<gene>
    <name evidence="10" type="ORF">CHH28_02200</name>
</gene>
<dbReference type="Pfam" id="PF10462">
    <property type="entry name" value="Peptidase_M66"/>
    <property type="match status" value="1"/>
</dbReference>
<dbReference type="PROSITE" id="PS50231">
    <property type="entry name" value="RICIN_B_LECTIN"/>
    <property type="match status" value="1"/>
</dbReference>
<feature type="binding site" evidence="6">
    <location>
        <position position="553"/>
    </location>
    <ligand>
        <name>Zn(2+)</name>
        <dbReference type="ChEBI" id="CHEBI:29105"/>
        <note>catalytic</note>
    </ligand>
</feature>
<dbReference type="PROSITE" id="PS51694">
    <property type="entry name" value="PEPTIDASE_M66"/>
    <property type="match status" value="1"/>
</dbReference>
<accession>A0A222FEP3</accession>
<dbReference type="Pfam" id="PF00652">
    <property type="entry name" value="Ricin_B_lectin"/>
    <property type="match status" value="1"/>
</dbReference>
<dbReference type="InterPro" id="IPR000772">
    <property type="entry name" value="Ricin_B_lectin"/>
</dbReference>